<accession>A0A833J5V9</accession>
<evidence type="ECO:0000256" key="3">
    <source>
        <dbReference type="ARBA" id="ARBA00022692"/>
    </source>
</evidence>
<evidence type="ECO:0000313" key="8">
    <source>
        <dbReference type="EMBL" id="KAB7784202.1"/>
    </source>
</evidence>
<comment type="similarity">
    <text evidence="2">Belongs to the EamA transporter family.</text>
</comment>
<feature type="transmembrane region" description="Helical" evidence="6">
    <location>
        <begin position="92"/>
        <end position="112"/>
    </location>
</feature>
<evidence type="ECO:0000256" key="6">
    <source>
        <dbReference type="SAM" id="Phobius"/>
    </source>
</evidence>
<feature type="transmembrane region" description="Helical" evidence="6">
    <location>
        <begin position="211"/>
        <end position="235"/>
    </location>
</feature>
<comment type="subcellular location">
    <subcellularLocation>
        <location evidence="1">Membrane</location>
        <topology evidence="1">Multi-pass membrane protein</topology>
    </subcellularLocation>
</comment>
<dbReference type="RefSeq" id="WP_152276977.1">
    <property type="nucleotide sequence ID" value="NZ_WEKV01000010.1"/>
</dbReference>
<evidence type="ECO:0000256" key="5">
    <source>
        <dbReference type="ARBA" id="ARBA00023136"/>
    </source>
</evidence>
<feature type="domain" description="EamA" evidence="7">
    <location>
        <begin position="159"/>
        <end position="287"/>
    </location>
</feature>
<feature type="transmembrane region" description="Helical" evidence="6">
    <location>
        <begin position="271"/>
        <end position="289"/>
    </location>
</feature>
<dbReference type="EMBL" id="WEKV01000010">
    <property type="protein sequence ID" value="KAB7784202.1"/>
    <property type="molecule type" value="Genomic_DNA"/>
</dbReference>
<organism evidence="8 9">
    <name type="scientific">Methylorubrum populi</name>
    <dbReference type="NCBI Taxonomy" id="223967"/>
    <lineage>
        <taxon>Bacteria</taxon>
        <taxon>Pseudomonadati</taxon>
        <taxon>Pseudomonadota</taxon>
        <taxon>Alphaproteobacteria</taxon>
        <taxon>Hyphomicrobiales</taxon>
        <taxon>Methylobacteriaceae</taxon>
        <taxon>Methylorubrum</taxon>
    </lineage>
</organism>
<dbReference type="PANTHER" id="PTHR32322:SF2">
    <property type="entry name" value="EAMA DOMAIN-CONTAINING PROTEIN"/>
    <property type="match status" value="1"/>
</dbReference>
<evidence type="ECO:0000259" key="7">
    <source>
        <dbReference type="Pfam" id="PF00892"/>
    </source>
</evidence>
<dbReference type="PANTHER" id="PTHR32322">
    <property type="entry name" value="INNER MEMBRANE TRANSPORTER"/>
    <property type="match status" value="1"/>
</dbReference>
<feature type="transmembrane region" description="Helical" evidence="6">
    <location>
        <begin position="124"/>
        <end position="143"/>
    </location>
</feature>
<evidence type="ECO:0000256" key="2">
    <source>
        <dbReference type="ARBA" id="ARBA00007362"/>
    </source>
</evidence>
<dbReference type="InterPro" id="IPR000620">
    <property type="entry name" value="EamA_dom"/>
</dbReference>
<feature type="transmembrane region" description="Helical" evidence="6">
    <location>
        <begin position="242"/>
        <end position="265"/>
    </location>
</feature>
<evidence type="ECO:0000256" key="4">
    <source>
        <dbReference type="ARBA" id="ARBA00022989"/>
    </source>
</evidence>
<feature type="transmembrane region" description="Helical" evidence="6">
    <location>
        <begin position="34"/>
        <end position="54"/>
    </location>
</feature>
<dbReference type="Pfam" id="PF00892">
    <property type="entry name" value="EamA"/>
    <property type="match status" value="2"/>
</dbReference>
<evidence type="ECO:0000256" key="1">
    <source>
        <dbReference type="ARBA" id="ARBA00004141"/>
    </source>
</evidence>
<feature type="transmembrane region" description="Helical" evidence="6">
    <location>
        <begin position="66"/>
        <end position="86"/>
    </location>
</feature>
<keyword evidence="5 6" id="KW-0472">Membrane</keyword>
<dbReference type="Proteomes" id="UP000469949">
    <property type="component" value="Unassembled WGS sequence"/>
</dbReference>
<dbReference type="GO" id="GO:0016020">
    <property type="term" value="C:membrane"/>
    <property type="evidence" value="ECO:0007669"/>
    <property type="project" value="UniProtKB-SubCell"/>
</dbReference>
<dbReference type="Gene3D" id="1.10.3730.20">
    <property type="match status" value="1"/>
</dbReference>
<feature type="transmembrane region" description="Helical" evidence="6">
    <location>
        <begin position="184"/>
        <end position="205"/>
    </location>
</feature>
<dbReference type="InterPro" id="IPR050638">
    <property type="entry name" value="AA-Vitamin_Transporters"/>
</dbReference>
<protein>
    <submittedName>
        <fullName evidence="8">Permease of the drug/metabolite transporter (DMT) superfamily</fullName>
    </submittedName>
</protein>
<gene>
    <name evidence="8" type="ORF">F8B43_2235</name>
</gene>
<sequence>MSRFLSSLIPAAFVLIWASGFAAARYVAPYAEPLAFVAVRLALVALVLAGLALVLRARWPRSAAGWGDGMVAGVLMQGIYVAGVFWSVHRGLPSGIAALVGSLQPLLTAAVSQPLLGERVTPRRWAGIGLGFLGAGLVLGPKLGAVDAAGIPPDALAVSLAAMLAMTAGTLWQKRRGAGADLVANACLQFVGGTAFAIPLALVAGETHLTLSLPLGLGMAWSVLVNSVGGILLLLALIRRGAVAGVASLLFLVPPVSAVIAYLMFGETLTPVQIAGMAVAAAGVGLASGPQTGARR</sequence>
<keyword evidence="3 6" id="KW-0812">Transmembrane</keyword>
<dbReference type="InterPro" id="IPR037185">
    <property type="entry name" value="EmrE-like"/>
</dbReference>
<feature type="transmembrane region" description="Helical" evidence="6">
    <location>
        <begin position="155"/>
        <end position="172"/>
    </location>
</feature>
<dbReference type="SUPFAM" id="SSF103481">
    <property type="entry name" value="Multidrug resistance efflux transporter EmrE"/>
    <property type="match status" value="2"/>
</dbReference>
<reference evidence="8 9" key="1">
    <citation type="submission" date="2019-10" db="EMBL/GenBank/DDBJ databases">
        <title>Draft Genome Sequence of the Caffeine Degrading Methylotroph Methylorubrum populi PINKEL.</title>
        <authorList>
            <person name="Dawson S.C."/>
            <person name="Zhang X."/>
            <person name="Wright M.E."/>
            <person name="Sharma G."/>
            <person name="Langner J.T."/>
            <person name="Ditty J.L."/>
            <person name="Subuyuj G.A."/>
        </authorList>
    </citation>
    <scope>NUCLEOTIDE SEQUENCE [LARGE SCALE GENOMIC DNA]</scope>
    <source>
        <strain evidence="8 9">Pinkel</strain>
    </source>
</reference>
<proteinExistence type="inferred from homology"/>
<dbReference type="AlphaFoldDB" id="A0A833J5V9"/>
<feature type="domain" description="EamA" evidence="7">
    <location>
        <begin position="13"/>
        <end position="139"/>
    </location>
</feature>
<keyword evidence="4 6" id="KW-1133">Transmembrane helix</keyword>
<comment type="caution">
    <text evidence="8">The sequence shown here is derived from an EMBL/GenBank/DDBJ whole genome shotgun (WGS) entry which is preliminary data.</text>
</comment>
<name>A0A833J5V9_9HYPH</name>
<evidence type="ECO:0000313" key="9">
    <source>
        <dbReference type="Proteomes" id="UP000469949"/>
    </source>
</evidence>